<accession>A0A556N0S6</accession>
<sequence length="385" mass="44401">MKIVFVVSCINSKSNGLGGHYYSLIETTNRLSEKHDIVIISVGDKQAKALENIQHKKWCVIHQEVAIFKTQRELNRIVLDEKPDVLHAFDALAFLWVRRTGLKFKIPFCLTKCGGSNPIFFPYADNLILYSKENLDFFKNSKKFARTKLSLIPNRLNKFSTDEKRLSLLANQLGSYDQSFKFLRISRIGPYYLHTAVQLINLVKKLSEEGINCSAIFIGTVENEECFNQLKQQAPGNVIFFTDDEFTKNAKALIDCADAVIGTGRSFMEAAAKGKILLSPIENSSIPLLINDTNFDQAFHYNFSERTKLLNYIESENYNEIKRTISDVNKTAQLKRFSSSVFDDYFDVKKVTEKHETFYLNLKAPKRKFVNYILHLLFVIRKYYR</sequence>
<evidence type="ECO:0000313" key="1">
    <source>
        <dbReference type="EMBL" id="TSJ45801.1"/>
    </source>
</evidence>
<reference evidence="1 2" key="1">
    <citation type="submission" date="2019-07" db="EMBL/GenBank/DDBJ databases">
        <authorList>
            <person name="Huq M.A."/>
        </authorList>
    </citation>
    <scope>NUCLEOTIDE SEQUENCE [LARGE SCALE GENOMIC DNA]</scope>
    <source>
        <strain evidence="1 2">MAH-3</strain>
    </source>
</reference>
<keyword evidence="1" id="KW-0808">Transferase</keyword>
<dbReference type="GO" id="GO:0016740">
    <property type="term" value="F:transferase activity"/>
    <property type="evidence" value="ECO:0007669"/>
    <property type="project" value="UniProtKB-KW"/>
</dbReference>
<keyword evidence="2" id="KW-1185">Reference proteome</keyword>
<dbReference type="AlphaFoldDB" id="A0A556N0S6"/>
<name>A0A556N0S6_9FLAO</name>
<dbReference type="Gene3D" id="3.40.50.2000">
    <property type="entry name" value="Glycogen Phosphorylase B"/>
    <property type="match status" value="2"/>
</dbReference>
<dbReference type="EMBL" id="VLPL01000003">
    <property type="protein sequence ID" value="TSJ45801.1"/>
    <property type="molecule type" value="Genomic_DNA"/>
</dbReference>
<evidence type="ECO:0000313" key="2">
    <source>
        <dbReference type="Proteomes" id="UP000316008"/>
    </source>
</evidence>
<organism evidence="1 2">
    <name type="scientific">Fluviicola chungangensis</name>
    <dbReference type="NCBI Taxonomy" id="2597671"/>
    <lineage>
        <taxon>Bacteria</taxon>
        <taxon>Pseudomonadati</taxon>
        <taxon>Bacteroidota</taxon>
        <taxon>Flavobacteriia</taxon>
        <taxon>Flavobacteriales</taxon>
        <taxon>Crocinitomicaceae</taxon>
        <taxon>Fluviicola</taxon>
    </lineage>
</organism>
<proteinExistence type="predicted"/>
<dbReference type="OrthoDB" id="980849at2"/>
<protein>
    <submittedName>
        <fullName evidence="1">Glycosyltransferase family 4 protein</fullName>
    </submittedName>
</protein>
<dbReference type="SUPFAM" id="SSF53756">
    <property type="entry name" value="UDP-Glycosyltransferase/glycogen phosphorylase"/>
    <property type="match status" value="1"/>
</dbReference>
<dbReference type="RefSeq" id="WP_144332756.1">
    <property type="nucleotide sequence ID" value="NZ_VLPL01000003.1"/>
</dbReference>
<gene>
    <name evidence="1" type="ORF">FO442_08620</name>
</gene>
<dbReference type="Proteomes" id="UP000316008">
    <property type="component" value="Unassembled WGS sequence"/>
</dbReference>
<comment type="caution">
    <text evidence="1">The sequence shown here is derived from an EMBL/GenBank/DDBJ whole genome shotgun (WGS) entry which is preliminary data.</text>
</comment>